<proteinExistence type="predicted"/>
<dbReference type="AlphaFoldDB" id="A0A975BP12"/>
<feature type="region of interest" description="Disordered" evidence="1">
    <location>
        <begin position="1"/>
        <end position="21"/>
    </location>
</feature>
<gene>
    <name evidence="2" type="ORF">dnm_050880</name>
</gene>
<organism evidence="2 3">
    <name type="scientific">Desulfonema magnum</name>
    <dbReference type="NCBI Taxonomy" id="45655"/>
    <lineage>
        <taxon>Bacteria</taxon>
        <taxon>Pseudomonadati</taxon>
        <taxon>Thermodesulfobacteriota</taxon>
        <taxon>Desulfobacteria</taxon>
        <taxon>Desulfobacterales</taxon>
        <taxon>Desulfococcaceae</taxon>
        <taxon>Desulfonema</taxon>
    </lineage>
</organism>
<accession>A0A975BP12</accession>
<name>A0A975BP12_9BACT</name>
<evidence type="ECO:0000313" key="2">
    <source>
        <dbReference type="EMBL" id="QTA89041.1"/>
    </source>
</evidence>
<dbReference type="Proteomes" id="UP000663722">
    <property type="component" value="Chromosome"/>
</dbReference>
<sequence length="90" mass="9983">MFAADSQTPARADAAESGSSGRIRSAKIVFLQLRKNIFRTPERTPENLFSPGQTALPGSPKSVIIRRFFLQDGVCNPFRNIFRLTSINIS</sequence>
<evidence type="ECO:0000256" key="1">
    <source>
        <dbReference type="SAM" id="MobiDB-lite"/>
    </source>
</evidence>
<dbReference type="EMBL" id="CP061800">
    <property type="protein sequence ID" value="QTA89041.1"/>
    <property type="molecule type" value="Genomic_DNA"/>
</dbReference>
<evidence type="ECO:0000313" key="3">
    <source>
        <dbReference type="Proteomes" id="UP000663722"/>
    </source>
</evidence>
<dbReference type="KEGG" id="dmm:dnm_050880"/>
<reference evidence="2" key="1">
    <citation type="journal article" date="2021" name="Microb. Physiol.">
        <title>Proteogenomic Insights into the Physiology of Marine, Sulfate-Reducing, Filamentous Desulfonema limicola and Desulfonema magnum.</title>
        <authorList>
            <person name="Schnaars V."/>
            <person name="Wohlbrand L."/>
            <person name="Scheve S."/>
            <person name="Hinrichs C."/>
            <person name="Reinhardt R."/>
            <person name="Rabus R."/>
        </authorList>
    </citation>
    <scope>NUCLEOTIDE SEQUENCE</scope>
    <source>
        <strain evidence="2">4be13</strain>
    </source>
</reference>
<protein>
    <submittedName>
        <fullName evidence="2">Uncharacterized protein</fullName>
    </submittedName>
</protein>
<keyword evidence="3" id="KW-1185">Reference proteome</keyword>